<dbReference type="RefSeq" id="WP_142532926.1">
    <property type="nucleotide sequence ID" value="NZ_FXTB01000003.1"/>
</dbReference>
<evidence type="ECO:0000313" key="3">
    <source>
        <dbReference type="EMBL" id="SMO59850.1"/>
    </source>
</evidence>
<dbReference type="EMBL" id="FXTB01000003">
    <property type="protein sequence ID" value="SMO59850.1"/>
    <property type="molecule type" value="Genomic_DNA"/>
</dbReference>
<keyword evidence="3" id="KW-0808">Transferase</keyword>
<proteinExistence type="predicted"/>
<accession>A0A521CMD9</accession>
<sequence>MPTPPKISIITVVYNGAATLEATIKSIACQTYKNVEYIVVDGNSTDTTLDIIKTYAEVIDKWISEDDKGIYDAMNKGMDLATGDYLWFMNSGDRIAQPTTLKQAIDSMPDADIYYGETVMIGSDGKEIGDRRLKIPDSLTFESFKRGMLVSHQSFIVKSSLVQHYDVKYNYSADFQWCLQAIKKAQTICNTRLVLSEFLDGGFTKQNIVPGLKERFRIMVQHYGLASTLYHHVFIALKFFGFVIRHKRF</sequence>
<keyword evidence="1" id="KW-0812">Transmembrane</keyword>
<keyword evidence="1" id="KW-0472">Membrane</keyword>
<name>A0A521CMD9_SACCC</name>
<dbReference type="PANTHER" id="PTHR22916">
    <property type="entry name" value="GLYCOSYLTRANSFERASE"/>
    <property type="match status" value="1"/>
</dbReference>
<keyword evidence="4" id="KW-1185">Reference proteome</keyword>
<organism evidence="3 4">
    <name type="scientific">Saccharicrinis carchari</name>
    <dbReference type="NCBI Taxonomy" id="1168039"/>
    <lineage>
        <taxon>Bacteria</taxon>
        <taxon>Pseudomonadati</taxon>
        <taxon>Bacteroidota</taxon>
        <taxon>Bacteroidia</taxon>
        <taxon>Marinilabiliales</taxon>
        <taxon>Marinilabiliaceae</taxon>
        <taxon>Saccharicrinis</taxon>
    </lineage>
</organism>
<dbReference type="InterPro" id="IPR001173">
    <property type="entry name" value="Glyco_trans_2-like"/>
</dbReference>
<dbReference type="GO" id="GO:0016758">
    <property type="term" value="F:hexosyltransferase activity"/>
    <property type="evidence" value="ECO:0007669"/>
    <property type="project" value="UniProtKB-ARBA"/>
</dbReference>
<feature type="domain" description="Glycosyltransferase 2-like" evidence="2">
    <location>
        <begin position="8"/>
        <end position="144"/>
    </location>
</feature>
<dbReference type="PANTHER" id="PTHR22916:SF67">
    <property type="entry name" value="COLANIC ACID BIOSYNTHESIS GLYCOSYL TRANSFERASE WCAE-RELATED"/>
    <property type="match status" value="1"/>
</dbReference>
<evidence type="ECO:0000313" key="4">
    <source>
        <dbReference type="Proteomes" id="UP000319040"/>
    </source>
</evidence>
<feature type="transmembrane region" description="Helical" evidence="1">
    <location>
        <begin position="223"/>
        <end position="244"/>
    </location>
</feature>
<reference evidence="3 4" key="1">
    <citation type="submission" date="2017-05" db="EMBL/GenBank/DDBJ databases">
        <authorList>
            <person name="Varghese N."/>
            <person name="Submissions S."/>
        </authorList>
    </citation>
    <scope>NUCLEOTIDE SEQUENCE [LARGE SCALE GENOMIC DNA]</scope>
    <source>
        <strain evidence="3 4">DSM 27040</strain>
    </source>
</reference>
<dbReference type="OrthoDB" id="9788101at2"/>
<protein>
    <submittedName>
        <fullName evidence="3">Glycosyltransferase involved in cell wall bisynthesis</fullName>
    </submittedName>
</protein>
<evidence type="ECO:0000256" key="1">
    <source>
        <dbReference type="SAM" id="Phobius"/>
    </source>
</evidence>
<evidence type="ECO:0000259" key="2">
    <source>
        <dbReference type="Pfam" id="PF00535"/>
    </source>
</evidence>
<dbReference type="Pfam" id="PF00535">
    <property type="entry name" value="Glycos_transf_2"/>
    <property type="match status" value="1"/>
</dbReference>
<dbReference type="CDD" id="cd06433">
    <property type="entry name" value="GT_2_WfgS_like"/>
    <property type="match status" value="1"/>
</dbReference>
<dbReference type="Gene3D" id="3.90.550.10">
    <property type="entry name" value="Spore Coat Polysaccharide Biosynthesis Protein SpsA, Chain A"/>
    <property type="match status" value="1"/>
</dbReference>
<gene>
    <name evidence="3" type="ORF">SAMN06265379_103217</name>
</gene>
<dbReference type="SUPFAM" id="SSF53448">
    <property type="entry name" value="Nucleotide-diphospho-sugar transferases"/>
    <property type="match status" value="1"/>
</dbReference>
<dbReference type="Proteomes" id="UP000319040">
    <property type="component" value="Unassembled WGS sequence"/>
</dbReference>
<dbReference type="InterPro" id="IPR029044">
    <property type="entry name" value="Nucleotide-diphossugar_trans"/>
</dbReference>
<dbReference type="AlphaFoldDB" id="A0A521CMD9"/>
<keyword evidence="1" id="KW-1133">Transmembrane helix</keyword>